<dbReference type="FunFam" id="3.40.50.200:FF:000014">
    <property type="entry name" value="Proteinase K"/>
    <property type="match status" value="1"/>
</dbReference>
<dbReference type="InterPro" id="IPR022398">
    <property type="entry name" value="Peptidase_S8_His-AS"/>
</dbReference>
<proteinExistence type="inferred from homology"/>
<keyword evidence="2" id="KW-0645">Protease</keyword>
<comment type="caution">
    <text evidence="8">The sequence shown here is derived from an EMBL/GenBank/DDBJ whole genome shotgun (WGS) entry which is preliminary data.</text>
</comment>
<dbReference type="InterPro" id="IPR015500">
    <property type="entry name" value="Peptidase_S8_subtilisin-rel"/>
</dbReference>
<organism evidence="8 9">
    <name type="scientific">Cercophora scortea</name>
    <dbReference type="NCBI Taxonomy" id="314031"/>
    <lineage>
        <taxon>Eukaryota</taxon>
        <taxon>Fungi</taxon>
        <taxon>Dikarya</taxon>
        <taxon>Ascomycota</taxon>
        <taxon>Pezizomycotina</taxon>
        <taxon>Sordariomycetes</taxon>
        <taxon>Sordariomycetidae</taxon>
        <taxon>Sordariales</taxon>
        <taxon>Lasiosphaeriaceae</taxon>
        <taxon>Cercophora</taxon>
    </lineage>
</organism>
<dbReference type="InterPro" id="IPR010259">
    <property type="entry name" value="S8pro/Inhibitor_I9"/>
</dbReference>
<evidence type="ECO:0000313" key="9">
    <source>
        <dbReference type="Proteomes" id="UP001286456"/>
    </source>
</evidence>
<feature type="signal peptide" evidence="6">
    <location>
        <begin position="1"/>
        <end position="18"/>
    </location>
</feature>
<dbReference type="SUPFAM" id="SSF54897">
    <property type="entry name" value="Protease propeptides/inhibitors"/>
    <property type="match status" value="1"/>
</dbReference>
<name>A0AAE0M8K6_9PEZI</name>
<evidence type="ECO:0000256" key="2">
    <source>
        <dbReference type="ARBA" id="ARBA00022670"/>
    </source>
</evidence>
<dbReference type="InterPro" id="IPR036852">
    <property type="entry name" value="Peptidase_S8/S53_dom_sf"/>
</dbReference>
<evidence type="ECO:0000256" key="3">
    <source>
        <dbReference type="ARBA" id="ARBA00022801"/>
    </source>
</evidence>
<comment type="similarity">
    <text evidence="1 5">Belongs to the peptidase S8 family.</text>
</comment>
<evidence type="ECO:0000256" key="6">
    <source>
        <dbReference type="SAM" id="SignalP"/>
    </source>
</evidence>
<dbReference type="Gene3D" id="3.40.50.200">
    <property type="entry name" value="Peptidase S8/S53 domain"/>
    <property type="match status" value="1"/>
</dbReference>
<dbReference type="PANTHER" id="PTHR43806">
    <property type="entry name" value="PEPTIDASE S8"/>
    <property type="match status" value="1"/>
</dbReference>
<dbReference type="InterPro" id="IPR050131">
    <property type="entry name" value="Peptidase_S8_subtilisin-like"/>
</dbReference>
<dbReference type="AlphaFoldDB" id="A0AAE0M8K6"/>
<dbReference type="PROSITE" id="PS51892">
    <property type="entry name" value="SUBTILASE"/>
    <property type="match status" value="1"/>
</dbReference>
<keyword evidence="3" id="KW-0378">Hydrolase</keyword>
<dbReference type="GO" id="GO:0004252">
    <property type="term" value="F:serine-type endopeptidase activity"/>
    <property type="evidence" value="ECO:0007669"/>
    <property type="project" value="InterPro"/>
</dbReference>
<dbReference type="InterPro" id="IPR023827">
    <property type="entry name" value="Peptidase_S8_Asp-AS"/>
</dbReference>
<protein>
    <submittedName>
        <fullName evidence="8">Peptidase S8/S53 domain-containing protein</fullName>
    </submittedName>
</protein>
<dbReference type="Proteomes" id="UP001286456">
    <property type="component" value="Unassembled WGS sequence"/>
</dbReference>
<sequence length="417" mass="41397">MLFSAAALIALLPAAALAAPASGPLDKRAPLIQARNPSKVVPGKYIVKLKAGSTEAALTKAIGSHKAGHVYSSSNFKGFAGALDAAALDKIRSLPEVEFVEEDSIVTLQTPTLAVPRAVVTQTGAPWNLARISSHPNGATSYRYDSTAGNGTCSYIIDTGIYTGHTEFGGRAVFGANFAGDSSTTDGNGHGTSVAGVVGSTTYGVAKLTTLIAVKVLDASGSGTNSGVIAGFNYVATDHTTRAGCSTYGSVAAIAIGGSFSAAVNAAVTSLVNSGVHVAAAAGGDAANAGNYSPGSAPAVCTIGASNAADAVASSSNYGPILDMYAPGVNIKTTWLSGATVTLMNTLSGTTYSAAHVAGLGAYILRLRGVAYTGVTVPATLTPQGVCAFLQGIATSGVLTGVPSGTNNLLAYNGIDP</sequence>
<evidence type="ECO:0000256" key="5">
    <source>
        <dbReference type="PROSITE-ProRule" id="PRU01240"/>
    </source>
</evidence>
<evidence type="ECO:0000313" key="8">
    <source>
        <dbReference type="EMBL" id="KAK3323312.1"/>
    </source>
</evidence>
<dbReference type="SUPFAM" id="SSF52743">
    <property type="entry name" value="Subtilisin-like"/>
    <property type="match status" value="1"/>
</dbReference>
<dbReference type="PROSITE" id="PS00136">
    <property type="entry name" value="SUBTILASE_ASP"/>
    <property type="match status" value="1"/>
</dbReference>
<feature type="chain" id="PRO_5042296937" evidence="6">
    <location>
        <begin position="19"/>
        <end position="417"/>
    </location>
</feature>
<dbReference type="GO" id="GO:0006508">
    <property type="term" value="P:proteolysis"/>
    <property type="evidence" value="ECO:0007669"/>
    <property type="project" value="UniProtKB-KW"/>
</dbReference>
<gene>
    <name evidence="8" type="ORF">B0T19DRAFT_359201</name>
</gene>
<reference evidence="8" key="2">
    <citation type="submission" date="2023-06" db="EMBL/GenBank/DDBJ databases">
        <authorList>
            <consortium name="Lawrence Berkeley National Laboratory"/>
            <person name="Haridas S."/>
            <person name="Hensen N."/>
            <person name="Bonometti L."/>
            <person name="Westerberg I."/>
            <person name="Brannstrom I.O."/>
            <person name="Guillou S."/>
            <person name="Cros-Aarteil S."/>
            <person name="Calhoun S."/>
            <person name="Kuo A."/>
            <person name="Mondo S."/>
            <person name="Pangilinan J."/>
            <person name="Riley R."/>
            <person name="Labutti K."/>
            <person name="Andreopoulos B."/>
            <person name="Lipzen A."/>
            <person name="Chen C."/>
            <person name="Yanf M."/>
            <person name="Daum C."/>
            <person name="Ng V."/>
            <person name="Clum A."/>
            <person name="Steindorff A."/>
            <person name="Ohm R."/>
            <person name="Martin F."/>
            <person name="Silar P."/>
            <person name="Natvig D."/>
            <person name="Lalanne C."/>
            <person name="Gautier V."/>
            <person name="Ament-Velasquez S.L."/>
            <person name="Kruys A."/>
            <person name="Hutchinson M.I."/>
            <person name="Powell A.J."/>
            <person name="Barry K."/>
            <person name="Miller A.N."/>
            <person name="Grigoriev I.V."/>
            <person name="Debuchy R."/>
            <person name="Gladieux P."/>
            <person name="Thoren M.H."/>
            <person name="Johannesson H."/>
        </authorList>
    </citation>
    <scope>NUCLEOTIDE SEQUENCE</scope>
    <source>
        <strain evidence="8">SMH4131-1</strain>
    </source>
</reference>
<dbReference type="EMBL" id="JAUEPO010000004">
    <property type="protein sequence ID" value="KAK3323312.1"/>
    <property type="molecule type" value="Genomic_DNA"/>
</dbReference>
<keyword evidence="9" id="KW-1185">Reference proteome</keyword>
<dbReference type="Gene3D" id="3.30.70.80">
    <property type="entry name" value="Peptidase S8 propeptide/proteinase inhibitor I9"/>
    <property type="match status" value="1"/>
</dbReference>
<reference evidence="8" key="1">
    <citation type="journal article" date="2023" name="Mol. Phylogenet. Evol.">
        <title>Genome-scale phylogeny and comparative genomics of the fungal order Sordariales.</title>
        <authorList>
            <person name="Hensen N."/>
            <person name="Bonometti L."/>
            <person name="Westerberg I."/>
            <person name="Brannstrom I.O."/>
            <person name="Guillou S."/>
            <person name="Cros-Aarteil S."/>
            <person name="Calhoun S."/>
            <person name="Haridas S."/>
            <person name="Kuo A."/>
            <person name="Mondo S."/>
            <person name="Pangilinan J."/>
            <person name="Riley R."/>
            <person name="LaButti K."/>
            <person name="Andreopoulos B."/>
            <person name="Lipzen A."/>
            <person name="Chen C."/>
            <person name="Yan M."/>
            <person name="Daum C."/>
            <person name="Ng V."/>
            <person name="Clum A."/>
            <person name="Steindorff A."/>
            <person name="Ohm R.A."/>
            <person name="Martin F."/>
            <person name="Silar P."/>
            <person name="Natvig D.O."/>
            <person name="Lalanne C."/>
            <person name="Gautier V."/>
            <person name="Ament-Velasquez S.L."/>
            <person name="Kruys A."/>
            <person name="Hutchinson M.I."/>
            <person name="Powell A.J."/>
            <person name="Barry K."/>
            <person name="Miller A.N."/>
            <person name="Grigoriev I.V."/>
            <person name="Debuchy R."/>
            <person name="Gladieux P."/>
            <person name="Hiltunen Thoren M."/>
            <person name="Johannesson H."/>
        </authorList>
    </citation>
    <scope>NUCLEOTIDE SEQUENCE</scope>
    <source>
        <strain evidence="8">SMH4131-1</strain>
    </source>
</reference>
<accession>A0AAE0M8K6</accession>
<comment type="caution">
    <text evidence="5">Lacks conserved residue(s) required for the propagation of feature annotation.</text>
</comment>
<dbReference type="GO" id="GO:0005576">
    <property type="term" value="C:extracellular region"/>
    <property type="evidence" value="ECO:0007669"/>
    <property type="project" value="UniProtKB-ARBA"/>
</dbReference>
<feature type="domain" description="Inhibitor I9" evidence="7">
    <location>
        <begin position="62"/>
        <end position="109"/>
    </location>
</feature>
<keyword evidence="4" id="KW-0720">Serine protease</keyword>
<dbReference type="Pfam" id="PF05922">
    <property type="entry name" value="Inhibitor_I9"/>
    <property type="match status" value="1"/>
</dbReference>
<dbReference type="InterPro" id="IPR034193">
    <property type="entry name" value="PCSK9_ProteinaseK-like"/>
</dbReference>
<evidence type="ECO:0000259" key="7">
    <source>
        <dbReference type="Pfam" id="PF05922"/>
    </source>
</evidence>
<dbReference type="InterPro" id="IPR037045">
    <property type="entry name" value="S8pro/Inhibitor_I9_sf"/>
</dbReference>
<evidence type="ECO:0000256" key="1">
    <source>
        <dbReference type="ARBA" id="ARBA00011073"/>
    </source>
</evidence>
<dbReference type="CDD" id="cd04077">
    <property type="entry name" value="Peptidases_S8_PCSK9_ProteinaseK_like"/>
    <property type="match status" value="1"/>
</dbReference>
<keyword evidence="6" id="KW-0732">Signal</keyword>
<evidence type="ECO:0000256" key="4">
    <source>
        <dbReference type="ARBA" id="ARBA00022825"/>
    </source>
</evidence>
<dbReference type="PRINTS" id="PR00723">
    <property type="entry name" value="SUBTILISIN"/>
</dbReference>
<dbReference type="PANTHER" id="PTHR43806:SF58">
    <property type="entry name" value="ALKALINE PROTEASE 1-RELATED"/>
    <property type="match status" value="1"/>
</dbReference>
<dbReference type="PROSITE" id="PS00137">
    <property type="entry name" value="SUBTILASE_HIS"/>
    <property type="match status" value="1"/>
</dbReference>